<evidence type="ECO:0000256" key="2">
    <source>
        <dbReference type="ARBA" id="ARBA00007847"/>
    </source>
</evidence>
<comment type="similarity">
    <text evidence="5">Belongs to the class I-like SAM-binding methyltransferase superfamily.</text>
</comment>
<dbReference type="PROSITE" id="PS00924">
    <property type="entry name" value="ASP_GLU_RACEMASE_2"/>
    <property type="match status" value="1"/>
</dbReference>
<dbReference type="SUPFAM" id="SSF53335">
    <property type="entry name" value="S-adenosyl-L-methionine-dependent methyltransferases"/>
    <property type="match status" value="1"/>
</dbReference>
<dbReference type="Gene3D" id="3.40.50.1860">
    <property type="match status" value="2"/>
</dbReference>
<keyword evidence="4" id="KW-0949">S-adenosyl-L-methionine</keyword>
<dbReference type="Gene3D" id="3.40.50.150">
    <property type="entry name" value="Vaccinia Virus protein VP39"/>
    <property type="match status" value="1"/>
</dbReference>
<dbReference type="InterPro" id="IPR015942">
    <property type="entry name" value="Asp/Glu/hydantoin_racemase"/>
</dbReference>
<accession>A0A395NXL8</accession>
<evidence type="ECO:0000256" key="5">
    <source>
        <dbReference type="ARBA" id="ARBA00038314"/>
    </source>
</evidence>
<evidence type="ECO:0000259" key="6">
    <source>
        <dbReference type="Pfam" id="PF13649"/>
    </source>
</evidence>
<dbReference type="InterPro" id="IPR033134">
    <property type="entry name" value="Asp/Glu_racemase_AS_2"/>
</dbReference>
<protein>
    <submittedName>
        <fullName evidence="7">Aspartate racemase</fullName>
    </submittedName>
</protein>
<gene>
    <name evidence="7" type="ORF">TARUN_1656</name>
</gene>
<evidence type="ECO:0000313" key="8">
    <source>
        <dbReference type="Proteomes" id="UP000266272"/>
    </source>
</evidence>
<dbReference type="GO" id="GO:0016740">
    <property type="term" value="F:transferase activity"/>
    <property type="evidence" value="ECO:0007669"/>
    <property type="project" value="UniProtKB-KW"/>
</dbReference>
<dbReference type="Proteomes" id="UP000266272">
    <property type="component" value="Unassembled WGS sequence"/>
</dbReference>
<dbReference type="OrthoDB" id="187836at2759"/>
<feature type="domain" description="Methyltransferase" evidence="6">
    <location>
        <begin position="100"/>
        <end position="192"/>
    </location>
</feature>
<evidence type="ECO:0000256" key="4">
    <source>
        <dbReference type="ARBA" id="ARBA00022691"/>
    </source>
</evidence>
<dbReference type="InterPro" id="IPR029063">
    <property type="entry name" value="SAM-dependent_MTases_sf"/>
</dbReference>
<dbReference type="Pfam" id="PF01177">
    <property type="entry name" value="Asp_Glu_race"/>
    <property type="match status" value="1"/>
</dbReference>
<dbReference type="InterPro" id="IPR004380">
    <property type="entry name" value="Asp_race"/>
</dbReference>
<comment type="pathway">
    <text evidence="1">Secondary metabolite biosynthesis.</text>
</comment>
<keyword evidence="8" id="KW-1185">Reference proteome</keyword>
<keyword evidence="3" id="KW-0808">Transferase</keyword>
<dbReference type="PANTHER" id="PTHR35897:SF1">
    <property type="entry name" value="METHYLTRANSFERASE AUSD"/>
    <property type="match status" value="1"/>
</dbReference>
<reference evidence="7 8" key="1">
    <citation type="journal article" date="2018" name="PLoS Pathog.">
        <title>Evolution of structural diversity of trichothecenes, a family of toxins produced by plant pathogenic and entomopathogenic fungi.</title>
        <authorList>
            <person name="Proctor R.H."/>
            <person name="McCormick S.P."/>
            <person name="Kim H.S."/>
            <person name="Cardoza R.E."/>
            <person name="Stanley A.M."/>
            <person name="Lindo L."/>
            <person name="Kelly A."/>
            <person name="Brown D.W."/>
            <person name="Lee T."/>
            <person name="Vaughan M.M."/>
            <person name="Alexander N.J."/>
            <person name="Busman M."/>
            <person name="Gutierrez S."/>
        </authorList>
    </citation>
    <scope>NUCLEOTIDE SEQUENCE [LARGE SCALE GENOMIC DNA]</scope>
    <source>
        <strain evidence="7 8">IBT 40837</strain>
    </source>
</reference>
<organism evidence="7 8">
    <name type="scientific">Trichoderma arundinaceum</name>
    <dbReference type="NCBI Taxonomy" id="490622"/>
    <lineage>
        <taxon>Eukaryota</taxon>
        <taxon>Fungi</taxon>
        <taxon>Dikarya</taxon>
        <taxon>Ascomycota</taxon>
        <taxon>Pezizomycotina</taxon>
        <taxon>Sordariomycetes</taxon>
        <taxon>Hypocreomycetidae</taxon>
        <taxon>Hypocreales</taxon>
        <taxon>Hypocreaceae</taxon>
        <taxon>Trichoderma</taxon>
    </lineage>
</organism>
<dbReference type="GO" id="GO:0047661">
    <property type="term" value="F:amino-acid racemase activity"/>
    <property type="evidence" value="ECO:0007669"/>
    <property type="project" value="InterPro"/>
</dbReference>
<comment type="similarity">
    <text evidence="2">Belongs to the aspartate/glutamate racemases family.</text>
</comment>
<evidence type="ECO:0000313" key="7">
    <source>
        <dbReference type="EMBL" id="RFU80537.1"/>
    </source>
</evidence>
<evidence type="ECO:0000256" key="1">
    <source>
        <dbReference type="ARBA" id="ARBA00005179"/>
    </source>
</evidence>
<dbReference type="InterPro" id="IPR041698">
    <property type="entry name" value="Methyltransf_25"/>
</dbReference>
<dbReference type="STRING" id="490622.A0A395NXL8"/>
<dbReference type="AlphaFoldDB" id="A0A395NXL8"/>
<dbReference type="InterPro" id="IPR001920">
    <property type="entry name" value="Asp/Glu_race"/>
</dbReference>
<dbReference type="Pfam" id="PF13649">
    <property type="entry name" value="Methyltransf_25"/>
    <property type="match status" value="1"/>
</dbReference>
<name>A0A395NXL8_TRIAR</name>
<dbReference type="EMBL" id="PXOA01000105">
    <property type="protein sequence ID" value="RFU80537.1"/>
    <property type="molecule type" value="Genomic_DNA"/>
</dbReference>
<dbReference type="SUPFAM" id="SSF53681">
    <property type="entry name" value="Aspartate/glutamate racemase"/>
    <property type="match status" value="2"/>
</dbReference>
<dbReference type="InterPro" id="IPR051654">
    <property type="entry name" value="Meroterpenoid_MTases"/>
</dbReference>
<sequence length="476" mass="53184">MSPETALDRWKRSTYVNELPEEIGPFRHLLEEYSKVPPGEVDKLLLDTRKKLWEVAMYPCIGRWGFLNLDSMRDRHFDTAVERLKNPTDPNTESSSDTLLDVGCCVGQILRKLVHDGIEPTRLFGTDLHPEFLSIGTELFQDKGCGLNFAAGDMLDPEDKALEILDGTMDTIIFGRQIGTHRPGESLQKLWDEVGVTTGTRWSVQMDINEERTVDIPGFEDNDKPSFAVQLAIPSTFSPTIRVTMKTVGIIGGSTDLATVEYYKLINAHIRAKLGGLHTGEIIINSMNFERSAHFVNNNLWEEGGKYLHGKALSLERAGADFIICVSNTWHRVSEAFMKGVKIPLFHIVDPTAQEILDMKLHTVALLGTKATMSSTYLPNEFSSRFGINIIVPTDEEQGYVNDVIFNELAKSQFTEKSRQGYLSIVDQLVSRGAQGVILGCTEIPLLIEQKDRPSIPMFNTLELHARAAAEKALSD</sequence>
<dbReference type="PANTHER" id="PTHR35897">
    <property type="entry name" value="METHYLTRANSFERASE AUSD"/>
    <property type="match status" value="1"/>
</dbReference>
<comment type="caution">
    <text evidence="7">The sequence shown here is derived from an EMBL/GenBank/DDBJ whole genome shotgun (WGS) entry which is preliminary data.</text>
</comment>
<evidence type="ECO:0000256" key="3">
    <source>
        <dbReference type="ARBA" id="ARBA00022679"/>
    </source>
</evidence>
<proteinExistence type="inferred from homology"/>
<dbReference type="NCBIfam" id="TIGR00035">
    <property type="entry name" value="asp_race"/>
    <property type="match status" value="1"/>
</dbReference>